<dbReference type="InterPro" id="IPR051553">
    <property type="entry name" value="Ran_GTPase-activating"/>
</dbReference>
<accession>A0A7R8ZJF6</accession>
<reference evidence="1" key="1">
    <citation type="submission" date="2020-11" db="EMBL/GenBank/DDBJ databases">
        <authorList>
            <person name="Tran Van P."/>
        </authorList>
    </citation>
    <scope>NUCLEOTIDE SEQUENCE</scope>
</reference>
<sequence>MTIYAWGANIQESLRLETPSDSILSPQPSLLSDVSGASNPLAIAGGSVQGCCLRQDGTALIWKGPFQQSPSPVETVVTLTHIPVLQPVVQVTCGLRFSLVLTEGGRLYGWGSNRFGQLGNQPMKKVEEPVEVPTPSEVVSVACGENHVIALTKDKRVLVWGNNRHSQIPRSTETNGSIVSWGRNDYGQLGRGHESAHPKKVDLPGRVSKLSTGSEHVIALMVRLRLPKGVQTPAGEREGARSEGDLRAAMGASVGKRCAGCQAVDSKNP</sequence>
<gene>
    <name evidence="1" type="ORF">CTOB1V02_LOCUS4781</name>
</gene>
<dbReference type="PANTHER" id="PTHR45982:SF1">
    <property type="entry name" value="REGULATOR OF CHROMOSOME CONDENSATION"/>
    <property type="match status" value="1"/>
</dbReference>
<dbReference type="InterPro" id="IPR009091">
    <property type="entry name" value="RCC1/BLIP-II"/>
</dbReference>
<protein>
    <submittedName>
        <fullName evidence="1">Uncharacterized protein</fullName>
    </submittedName>
</protein>
<dbReference type="OrthoDB" id="10256179at2759"/>
<dbReference type="PROSITE" id="PS50012">
    <property type="entry name" value="RCC1_3"/>
    <property type="match status" value="2"/>
</dbReference>
<proteinExistence type="predicted"/>
<dbReference type="SUPFAM" id="SSF50985">
    <property type="entry name" value="RCC1/BLIP-II"/>
    <property type="match status" value="1"/>
</dbReference>
<dbReference type="InterPro" id="IPR000408">
    <property type="entry name" value="Reg_chr_condens"/>
</dbReference>
<dbReference type="Pfam" id="PF00415">
    <property type="entry name" value="RCC1"/>
    <property type="match status" value="2"/>
</dbReference>
<dbReference type="Gene3D" id="2.130.10.30">
    <property type="entry name" value="Regulator of chromosome condensation 1/beta-lactamase-inhibitor protein II"/>
    <property type="match status" value="2"/>
</dbReference>
<evidence type="ECO:0000313" key="1">
    <source>
        <dbReference type="EMBL" id="CAD7226867.1"/>
    </source>
</evidence>
<dbReference type="AlphaFoldDB" id="A0A7R8ZJF6"/>
<organism evidence="1">
    <name type="scientific">Cyprideis torosa</name>
    <dbReference type="NCBI Taxonomy" id="163714"/>
    <lineage>
        <taxon>Eukaryota</taxon>
        <taxon>Metazoa</taxon>
        <taxon>Ecdysozoa</taxon>
        <taxon>Arthropoda</taxon>
        <taxon>Crustacea</taxon>
        <taxon>Oligostraca</taxon>
        <taxon>Ostracoda</taxon>
        <taxon>Podocopa</taxon>
        <taxon>Podocopida</taxon>
        <taxon>Cytherocopina</taxon>
        <taxon>Cytheroidea</taxon>
        <taxon>Cytherideidae</taxon>
        <taxon>Cyprideis</taxon>
    </lineage>
</organism>
<name>A0A7R8ZJF6_9CRUS</name>
<dbReference type="PANTHER" id="PTHR45982">
    <property type="entry name" value="REGULATOR OF CHROMOSOME CONDENSATION"/>
    <property type="match status" value="1"/>
</dbReference>
<dbReference type="EMBL" id="OB660953">
    <property type="protein sequence ID" value="CAD7226867.1"/>
    <property type="molecule type" value="Genomic_DNA"/>
</dbReference>